<dbReference type="InParanoid" id="A0A2R5G8B4"/>
<evidence type="ECO:0000259" key="3">
    <source>
        <dbReference type="Pfam" id="PF25474"/>
    </source>
</evidence>
<dbReference type="InterPro" id="IPR057352">
    <property type="entry name" value="TPR_TmcB/C"/>
</dbReference>
<evidence type="ECO:0000256" key="1">
    <source>
        <dbReference type="SAM" id="MobiDB-lite"/>
    </source>
</evidence>
<protein>
    <recommendedName>
        <fullName evidence="3">TmcB/TmcC TPR repeats domain-containing protein</fullName>
    </recommendedName>
</protein>
<feature type="region of interest" description="Disordered" evidence="1">
    <location>
        <begin position="1101"/>
        <end position="1154"/>
    </location>
</feature>
<organism evidence="4 5">
    <name type="scientific">Hondaea fermentalgiana</name>
    <dbReference type="NCBI Taxonomy" id="2315210"/>
    <lineage>
        <taxon>Eukaryota</taxon>
        <taxon>Sar</taxon>
        <taxon>Stramenopiles</taxon>
        <taxon>Bigyra</taxon>
        <taxon>Labyrinthulomycetes</taxon>
        <taxon>Thraustochytrida</taxon>
        <taxon>Thraustochytriidae</taxon>
        <taxon>Hondaea</taxon>
    </lineage>
</organism>
<comment type="caution">
    <text evidence="4">The sequence shown here is derived from an EMBL/GenBank/DDBJ whole genome shotgun (WGS) entry which is preliminary data.</text>
</comment>
<dbReference type="NCBIfam" id="TIGR00229">
    <property type="entry name" value="sensory_box"/>
    <property type="match status" value="1"/>
</dbReference>
<feature type="transmembrane region" description="Helical" evidence="2">
    <location>
        <begin position="306"/>
        <end position="327"/>
    </location>
</feature>
<dbReference type="Gene3D" id="3.30.450.20">
    <property type="entry name" value="PAS domain"/>
    <property type="match status" value="1"/>
</dbReference>
<dbReference type="CDD" id="cd00130">
    <property type="entry name" value="PAS"/>
    <property type="match status" value="1"/>
</dbReference>
<evidence type="ECO:0000256" key="2">
    <source>
        <dbReference type="SAM" id="Phobius"/>
    </source>
</evidence>
<feature type="compositionally biased region" description="Polar residues" evidence="1">
    <location>
        <begin position="1144"/>
        <end position="1154"/>
    </location>
</feature>
<proteinExistence type="predicted"/>
<feature type="compositionally biased region" description="Gly residues" evidence="1">
    <location>
        <begin position="771"/>
        <end position="787"/>
    </location>
</feature>
<feature type="domain" description="TmcB/TmcC TPR repeats" evidence="3">
    <location>
        <begin position="353"/>
        <end position="462"/>
    </location>
</feature>
<keyword evidence="2" id="KW-1133">Transmembrane helix</keyword>
<reference evidence="4 5" key="1">
    <citation type="submission" date="2017-12" db="EMBL/GenBank/DDBJ databases">
        <title>Sequencing, de novo assembly and annotation of complete genome of a new Thraustochytrid species, strain FCC1311.</title>
        <authorList>
            <person name="Sedici K."/>
            <person name="Godart F."/>
            <person name="Aiese Cigliano R."/>
            <person name="Sanseverino W."/>
            <person name="Barakat M."/>
            <person name="Ortet P."/>
            <person name="Marechal E."/>
            <person name="Cagnac O."/>
            <person name="Amato A."/>
        </authorList>
    </citation>
    <scope>NUCLEOTIDE SEQUENCE [LARGE SCALE GENOMIC DNA]</scope>
</reference>
<gene>
    <name evidence="4" type="ORF">FCC1311_022482</name>
</gene>
<feature type="compositionally biased region" description="Polar residues" evidence="1">
    <location>
        <begin position="713"/>
        <end position="725"/>
    </location>
</feature>
<feature type="region of interest" description="Disordered" evidence="1">
    <location>
        <begin position="738"/>
        <end position="787"/>
    </location>
</feature>
<keyword evidence="5" id="KW-1185">Reference proteome</keyword>
<dbReference type="OrthoDB" id="39614at2759"/>
<feature type="transmembrane region" description="Helical" evidence="2">
    <location>
        <begin position="1207"/>
        <end position="1230"/>
    </location>
</feature>
<feature type="compositionally biased region" description="Basic and acidic residues" evidence="1">
    <location>
        <begin position="1129"/>
        <end position="1140"/>
    </location>
</feature>
<dbReference type="SUPFAM" id="SSF55785">
    <property type="entry name" value="PYP-like sensor domain (PAS domain)"/>
    <property type="match status" value="1"/>
</dbReference>
<feature type="compositionally biased region" description="Gly residues" evidence="1">
    <location>
        <begin position="696"/>
        <end position="705"/>
    </location>
</feature>
<dbReference type="EMBL" id="BEYU01000018">
    <property type="protein sequence ID" value="GBG26028.1"/>
    <property type="molecule type" value="Genomic_DNA"/>
</dbReference>
<dbReference type="InterPro" id="IPR052994">
    <property type="entry name" value="Tiny_macrocysts_regulators"/>
</dbReference>
<dbReference type="Proteomes" id="UP000241890">
    <property type="component" value="Unassembled WGS sequence"/>
</dbReference>
<keyword evidence="2" id="KW-0472">Membrane</keyword>
<feature type="region of interest" description="Disordered" evidence="1">
    <location>
        <begin position="696"/>
        <end position="725"/>
    </location>
</feature>
<dbReference type="InterPro" id="IPR035965">
    <property type="entry name" value="PAS-like_dom_sf"/>
</dbReference>
<feature type="transmembrane region" description="Helical" evidence="2">
    <location>
        <begin position="1043"/>
        <end position="1064"/>
    </location>
</feature>
<dbReference type="PANTHER" id="PTHR31600:SF2">
    <property type="entry name" value="GAMETE ENRICHED GENE 10 PROTEIN-RELATED"/>
    <property type="match status" value="1"/>
</dbReference>
<evidence type="ECO:0000313" key="5">
    <source>
        <dbReference type="Proteomes" id="UP000241890"/>
    </source>
</evidence>
<keyword evidence="2" id="KW-0812">Transmembrane</keyword>
<feature type="compositionally biased region" description="Acidic residues" evidence="1">
    <location>
        <begin position="1117"/>
        <end position="1128"/>
    </location>
</feature>
<feature type="compositionally biased region" description="Polar residues" evidence="1">
    <location>
        <begin position="749"/>
        <end position="767"/>
    </location>
</feature>
<name>A0A2R5G8B4_9STRA</name>
<feature type="transmembrane region" description="Helical" evidence="2">
    <location>
        <begin position="158"/>
        <end position="185"/>
    </location>
</feature>
<feature type="transmembrane region" description="Helical" evidence="2">
    <location>
        <begin position="206"/>
        <end position="225"/>
    </location>
</feature>
<evidence type="ECO:0000313" key="4">
    <source>
        <dbReference type="EMBL" id="GBG26028.1"/>
    </source>
</evidence>
<dbReference type="PANTHER" id="PTHR31600">
    <property type="entry name" value="TINY MACROCYSTS PROTEIN B-RELATED"/>
    <property type="match status" value="1"/>
</dbReference>
<feature type="compositionally biased region" description="Acidic residues" evidence="1">
    <location>
        <begin position="1355"/>
        <end position="1368"/>
    </location>
</feature>
<feature type="region of interest" description="Disordered" evidence="1">
    <location>
        <begin position="1348"/>
        <end position="1369"/>
    </location>
</feature>
<sequence length="1505" mass="165331">MSQQSNGMLTKKSEAKSLQQRAIEGVIKLKDNQITGPALFSVLFACRSLQLIYLAVSTEIGGPWHAGLQHVRVGLRAISLGFLQLSDTGLLIAGVTAIAWTCLLTAMVAYLCFRRESFGHNSTRALEFSLRASQFAFQQPMLMMLMRIFLAADDISDVNLILAGLAALSIVFFTILTTAHGLLVFQQLPGASDSSPSGLSMSHGRVECVCTFLSALLAILAGFIVETNNRAQVGDADVAEAAVSAMRWLLVSRLLRTTGPFEMRNPFIVELILRLRHLKGDAKDWTFTGEMEKEYRSAVKDLPDSAYFGLFVALLAGSRGSNIVYALKLIRLARRSLRSSDEYVLLVYNNKMNERRQERHTGAVTYLQHDQHLTAARSAIVQITKHISQFWRKTSQGHYSMSDLLELANKVHTEVDDCQGHLSQLARLRSNDSQGLRVRAMFLHYIENDTERAQELMTRAMMTDDDGGIGGFAVCVISGDHGTLCKVLEVSQPMCVLFGYSKVDLLGRNINMIIPAPFDRIHDNMVRGFVDSDTDFRTRTRRIYGQHRKGHILPIDFVLTPSTNAKSDLVLVARLKPKPLELDEYLFLVDTKTRIITGYTEGAPTTFHFDSHDVFAMSVKITQLLPNIFTPDGAISYGNNEIVECADELWRIHVHSLSYKSRQDDVKNAFECSVLTIKLKLEESGAGMMSTGFTFGGHRLGGGSRPGSRTGSQFKSRSQSPMSLRQVSKMTLGSMALQGGPLAGRSIGHSPSNASLSRNRPLSKSPTSGGMKLGGTRLGGGKGGGGAASRAASQANFGFAGGLRGGTSVTGSERIAPSHASPESLASSESFFTESSGMARIKAQIGGKLKTRDAMVMRFGKFAVMFGMALFTVLLTQSILLVARVRVHLELVDGVQATARLVHATTLASTLLLYVSRGLADESAAEEIAAHLPEMRSLFKRFSDDFVSHVDGLAAETRSPSVNVTAYDTDHLELVSFDSALRSILSHLERFVESENVTTCDSSCRFVLNNGALEVLHQGRDITETLHANALAHIDQIAIIERYSSFAIVAVLLVGIIGGYVPVLRSFNSKRGRMTAAFRAIPQSLSLNLYKRSDANFQSLQQMQHAHEISTKLQDNGDGDSDSDDGPEEQNRDHAAEPGRRHPSTSIQAAKSTVSSTLAQMDKRSFVRMPSLRPSVSMHRVTVLVGEAAAQQKLRLRRKLGRAIRRTIKLCGAVFYVGMSAWMTLTFIFVTLSLRSNMWTHTAHLSSSTYVAAVRAVDRDEVNFWGIAPLEPSADGVVASAWGHRDSNERLEPAATALALSNRALKFGSETLRLSPFMLTSGEEFELNFATGCLDRCLANTENLVSDGTITDASDASDEEDEEDEEDEITRRLRNGLVLALDYFVREARIFGQMRLPSAATSEEEKAAKQSAFLGDIHANLMLSDALLHSVDNYYTSLVQATKSFNLGEVKGLVLLFFLLLAGHVICKRAVYALEQDMNKIYYLLSILPEDVFLRVPQFIMLLEE</sequence>
<dbReference type="Pfam" id="PF25474">
    <property type="entry name" value="TPR_TmcB"/>
    <property type="match status" value="1"/>
</dbReference>
<dbReference type="InterPro" id="IPR000014">
    <property type="entry name" value="PAS"/>
</dbReference>
<accession>A0A2R5G8B4</accession>
<feature type="transmembrane region" description="Helical" evidence="2">
    <location>
        <begin position="90"/>
        <end position="113"/>
    </location>
</feature>